<protein>
    <recommendedName>
        <fullName evidence="2">F-box domain-containing protein</fullName>
    </recommendedName>
</protein>
<proteinExistence type="predicted"/>
<dbReference type="CDD" id="cd09917">
    <property type="entry name" value="F-box_SF"/>
    <property type="match status" value="1"/>
</dbReference>
<gene>
    <name evidence="1" type="ORF">MarFTMF_080</name>
</gene>
<name>A0AA96ERY2_9VIRU</name>
<accession>A0AA96ERY2</accession>
<evidence type="ECO:0000313" key="1">
    <source>
        <dbReference type="EMBL" id="WNL49596.1"/>
    </source>
</evidence>
<dbReference type="EMBL" id="OR343188">
    <property type="protein sequence ID" value="WNL49596.1"/>
    <property type="molecule type" value="Genomic_DNA"/>
</dbReference>
<reference evidence="1" key="1">
    <citation type="submission" date="2023-07" db="EMBL/GenBank/DDBJ databases">
        <authorList>
            <person name="Xia Y."/>
        </authorList>
    </citation>
    <scope>NUCLEOTIDE SEQUENCE</scope>
    <source>
        <strain evidence="1">F</strain>
    </source>
</reference>
<evidence type="ECO:0008006" key="2">
    <source>
        <dbReference type="Google" id="ProtNLM"/>
    </source>
</evidence>
<sequence>MDSLANETLVYIFGFLDAKEALMFSMTSSLHRELVLANPKVVRDRISHENNEHKEEKWVTNVCGVSTVLRVRKEQRFSREKFGAGAFVDVILEREEGCFLKGKKNGIWKKEEYDDDVVFSRGTRSVWTEGELVYVHIKDIYGESILLPRGCKKGEMSVSFEGQVLACAFVKAPLLTKKCEGVEHGIFKCAKRRTYIHCCEKHQGEMPNSLF</sequence>
<organism evidence="1">
    <name type="scientific">Marseillevirus sp</name>
    <dbReference type="NCBI Taxonomy" id="2809551"/>
    <lineage>
        <taxon>Viruses</taxon>
        <taxon>Varidnaviria</taxon>
        <taxon>Bamfordvirae</taxon>
        <taxon>Nucleocytoviricota</taxon>
        <taxon>Megaviricetes</taxon>
        <taxon>Pimascovirales</taxon>
        <taxon>Pimascovirales incertae sedis</taxon>
        <taxon>Marseilleviridae</taxon>
        <taxon>Marseillevirus</taxon>
    </lineage>
</organism>